<dbReference type="AlphaFoldDB" id="A0A158BFV0"/>
<proteinExistence type="predicted"/>
<gene>
    <name evidence="1" type="ORF">AWB83_03202</name>
</gene>
<accession>A0A158BFV0</accession>
<protein>
    <submittedName>
        <fullName evidence="1">Uncharacterized protein</fullName>
    </submittedName>
</protein>
<evidence type="ECO:0000313" key="2">
    <source>
        <dbReference type="Proteomes" id="UP000054978"/>
    </source>
</evidence>
<evidence type="ECO:0000313" key="1">
    <source>
        <dbReference type="EMBL" id="SAK68931.1"/>
    </source>
</evidence>
<comment type="caution">
    <text evidence="1">The sequence shown here is derived from an EMBL/GenBank/DDBJ whole genome shotgun (WGS) entry which is preliminary data.</text>
</comment>
<name>A0A158BFV0_9BURK</name>
<keyword evidence="2" id="KW-1185">Reference proteome</keyword>
<sequence>MPAFPPLLYKGFELHPLVFARAFNRFDGHSRYAEGYDVAVRICRPDTSGESGASRVFKLDRQDVFADFGIARRAARQQGEDIIDGKIQGASVIDM</sequence>
<organism evidence="1 2">
    <name type="scientific">Caballeronia ptereochthonis</name>
    <dbReference type="NCBI Taxonomy" id="1777144"/>
    <lineage>
        <taxon>Bacteria</taxon>
        <taxon>Pseudomonadati</taxon>
        <taxon>Pseudomonadota</taxon>
        <taxon>Betaproteobacteria</taxon>
        <taxon>Burkholderiales</taxon>
        <taxon>Burkholderiaceae</taxon>
        <taxon>Caballeronia</taxon>
    </lineage>
</organism>
<dbReference type="RefSeq" id="WP_087046576.1">
    <property type="nucleotide sequence ID" value="NZ_FCOB02000014.1"/>
</dbReference>
<reference evidence="1" key="1">
    <citation type="submission" date="2016-01" db="EMBL/GenBank/DDBJ databases">
        <authorList>
            <person name="Peeters C."/>
        </authorList>
    </citation>
    <scope>NUCLEOTIDE SEQUENCE [LARGE SCALE GENOMIC DNA]</scope>
    <source>
        <strain evidence="1">LMG 29326</strain>
    </source>
</reference>
<dbReference type="OrthoDB" id="8926334at2"/>
<dbReference type="EMBL" id="FCOB02000014">
    <property type="protein sequence ID" value="SAK68931.1"/>
    <property type="molecule type" value="Genomic_DNA"/>
</dbReference>
<dbReference type="Proteomes" id="UP000054978">
    <property type="component" value="Unassembled WGS sequence"/>
</dbReference>